<feature type="region of interest" description="Disordered" evidence="1">
    <location>
        <begin position="1"/>
        <end position="31"/>
    </location>
</feature>
<proteinExistence type="predicted"/>
<evidence type="ECO:0000256" key="1">
    <source>
        <dbReference type="SAM" id="MobiDB-lite"/>
    </source>
</evidence>
<sequence>MDNTRNDISKPNTPNNFPNTEEACPSNLPHHNERRQQTNILNQDVSPHLLYPPMPGYLPFYPLPWQYMNIVNLDLMRQLTVELGLRNCGPINEITNWNFLRELQTKRSCGVKKRCQGEEQSHFGDDDCRVHLPRVCKPCTCCVQQLRCSCCSACIHPIAENRVTPCKCCHHIPESCMACHDVHIPTNRCHHHCQIPKRSCCLAAHSIREHSPVDFIKKENVSRCKDNKKVNVDRTLVLSETEHFDSNTKEVLDESNESESKSTVKVDRNQSISTVKQKDSEDAMKISPARDGEYYIVAAVGSGDERTSRSEVSVKCSNSRRPESYFLPISSLIHQ</sequence>
<organism evidence="2">
    <name type="scientific">Graphocephala atropunctata</name>
    <dbReference type="NCBI Taxonomy" id="36148"/>
    <lineage>
        <taxon>Eukaryota</taxon>
        <taxon>Metazoa</taxon>
        <taxon>Ecdysozoa</taxon>
        <taxon>Arthropoda</taxon>
        <taxon>Hexapoda</taxon>
        <taxon>Insecta</taxon>
        <taxon>Pterygota</taxon>
        <taxon>Neoptera</taxon>
        <taxon>Paraneoptera</taxon>
        <taxon>Hemiptera</taxon>
        <taxon>Auchenorrhyncha</taxon>
        <taxon>Membracoidea</taxon>
        <taxon>Cicadellidae</taxon>
        <taxon>Cicadellinae</taxon>
        <taxon>Cicadellini</taxon>
        <taxon>Graphocephala</taxon>
    </lineage>
</organism>
<evidence type="ECO:0000313" key="2">
    <source>
        <dbReference type="EMBL" id="JAT16421.1"/>
    </source>
</evidence>
<feature type="compositionally biased region" description="Low complexity" evidence="1">
    <location>
        <begin position="11"/>
        <end position="20"/>
    </location>
</feature>
<name>A0A1B6KYE5_9HEMI</name>
<dbReference type="AlphaFoldDB" id="A0A1B6KYE5"/>
<gene>
    <name evidence="2" type="ORF">g.4135</name>
</gene>
<reference evidence="2" key="1">
    <citation type="submission" date="2015-11" db="EMBL/GenBank/DDBJ databases">
        <title>De novo transcriptome assembly of four potential Pierce s Disease insect vectors from Arizona vineyards.</title>
        <authorList>
            <person name="Tassone E.E."/>
        </authorList>
    </citation>
    <scope>NUCLEOTIDE SEQUENCE</scope>
</reference>
<accession>A0A1B6KYE5</accession>
<dbReference type="EMBL" id="GEBQ01023556">
    <property type="protein sequence ID" value="JAT16421.1"/>
    <property type="molecule type" value="Transcribed_RNA"/>
</dbReference>
<protein>
    <submittedName>
        <fullName evidence="2">Uncharacterized protein</fullName>
    </submittedName>
</protein>